<protein>
    <submittedName>
        <fullName evidence="2">Uncharacterized protein</fullName>
    </submittedName>
</protein>
<proteinExistence type="predicted"/>
<dbReference type="AlphaFoldDB" id="A0A2S8BM02"/>
<reference evidence="2 3" key="1">
    <citation type="journal article" date="2017" name="Int. J. Syst. Evol. Microbiol.">
        <title>Mycobacterium talmoniae sp. nov., a slowly growing mycobacterium isolated from human respiratory samples.</title>
        <authorList>
            <person name="Davidson R.M."/>
            <person name="DeGroote M.A."/>
            <person name="Marola J.L."/>
            <person name="Buss S."/>
            <person name="Jones V."/>
            <person name="McNeil M.R."/>
            <person name="Freifeld A.G."/>
            <person name="Elaine Epperson L."/>
            <person name="Hasan N.A."/>
            <person name="Jackson M."/>
            <person name="Iwen P.C."/>
            <person name="Salfinger M."/>
            <person name="Strong M."/>
        </authorList>
    </citation>
    <scope>NUCLEOTIDE SEQUENCE [LARGE SCALE GENOMIC DNA]</scope>
    <source>
        <strain evidence="2 3">ATCC BAA-2683</strain>
    </source>
</reference>
<feature type="region of interest" description="Disordered" evidence="1">
    <location>
        <begin position="32"/>
        <end position="77"/>
    </location>
</feature>
<comment type="caution">
    <text evidence="2">The sequence shown here is derived from an EMBL/GenBank/DDBJ whole genome shotgun (WGS) entry which is preliminary data.</text>
</comment>
<evidence type="ECO:0000256" key="1">
    <source>
        <dbReference type="SAM" id="MobiDB-lite"/>
    </source>
</evidence>
<name>A0A2S8BM02_9MYCO</name>
<dbReference type="EMBL" id="PPEA01000294">
    <property type="protein sequence ID" value="PQM47707.1"/>
    <property type="molecule type" value="Genomic_DNA"/>
</dbReference>
<feature type="compositionally biased region" description="Polar residues" evidence="1">
    <location>
        <begin position="32"/>
        <end position="43"/>
    </location>
</feature>
<organism evidence="2 3">
    <name type="scientific">Mycobacterium talmoniae</name>
    <dbReference type="NCBI Taxonomy" id="1858794"/>
    <lineage>
        <taxon>Bacteria</taxon>
        <taxon>Bacillati</taxon>
        <taxon>Actinomycetota</taxon>
        <taxon>Actinomycetes</taxon>
        <taxon>Mycobacteriales</taxon>
        <taxon>Mycobacteriaceae</taxon>
        <taxon>Mycobacterium</taxon>
    </lineage>
</organism>
<evidence type="ECO:0000313" key="3">
    <source>
        <dbReference type="Proteomes" id="UP000238296"/>
    </source>
</evidence>
<dbReference type="Proteomes" id="UP000238296">
    <property type="component" value="Unassembled WGS sequence"/>
</dbReference>
<feature type="compositionally biased region" description="Low complexity" evidence="1">
    <location>
        <begin position="44"/>
        <end position="56"/>
    </location>
</feature>
<accession>A0A2S8BM02</accession>
<gene>
    <name evidence="2" type="ORF">C1Y40_02078</name>
</gene>
<evidence type="ECO:0000313" key="2">
    <source>
        <dbReference type="EMBL" id="PQM47707.1"/>
    </source>
</evidence>
<sequence>MGSWVQKNTPTPLERISLTVCSTCSRNALEASVNSRWASSKKNTSLGLSTSPTSGSRVNRSASTHIKKVENSTGRAA</sequence>